<dbReference type="GO" id="GO:0006654">
    <property type="term" value="P:phosphatidic acid biosynthetic process"/>
    <property type="evidence" value="ECO:0007669"/>
    <property type="project" value="TreeGrafter"/>
</dbReference>
<evidence type="ECO:0000256" key="4">
    <source>
        <dbReference type="ARBA" id="ARBA00023315"/>
    </source>
</evidence>
<sequence>MAYVFQAFLRLCMRGLMRLGGKTLVIEHVERAQNLKGPFLIVSNHRHAMDAFHIGMALPYTHEIFPIHFLATRQFKTRPLAILTMLGIVPLVYKLGGVITITRKIGIEKSLAGALAALKSGGTIIMFPEGTRNMGAGELLPIRDGASYLATMSGVPVLPLFITYTENTARIMFGNMFYLTDPDYKKGTLVVRENLLSLAREMEIPKTSVAPEPVLAYK</sequence>
<dbReference type="STRING" id="1802115.A2756_04105"/>
<evidence type="ECO:0000256" key="2">
    <source>
        <dbReference type="ARBA" id="ARBA00023209"/>
    </source>
</evidence>
<dbReference type="SUPFAM" id="SSF69593">
    <property type="entry name" value="Glycerol-3-phosphate (1)-acyltransferase"/>
    <property type="match status" value="1"/>
</dbReference>
<dbReference type="PANTHER" id="PTHR10434">
    <property type="entry name" value="1-ACYL-SN-GLYCEROL-3-PHOSPHATE ACYLTRANSFERASE"/>
    <property type="match status" value="1"/>
</dbReference>
<dbReference type="InterPro" id="IPR002123">
    <property type="entry name" value="Plipid/glycerol_acylTrfase"/>
</dbReference>
<name>A0A1G2G0F5_9BACT</name>
<evidence type="ECO:0000259" key="5">
    <source>
        <dbReference type="SMART" id="SM00563"/>
    </source>
</evidence>
<dbReference type="Pfam" id="PF01553">
    <property type="entry name" value="Acyltransferase"/>
    <property type="match status" value="1"/>
</dbReference>
<dbReference type="Proteomes" id="UP000177785">
    <property type="component" value="Unassembled WGS sequence"/>
</dbReference>
<evidence type="ECO:0000256" key="3">
    <source>
        <dbReference type="ARBA" id="ARBA00023264"/>
    </source>
</evidence>
<protein>
    <recommendedName>
        <fullName evidence="5">Phospholipid/glycerol acyltransferase domain-containing protein</fullName>
    </recommendedName>
</protein>
<keyword evidence="3" id="KW-1208">Phospholipid metabolism</keyword>
<dbReference type="AlphaFoldDB" id="A0A1G2G0F5"/>
<proteinExistence type="predicted"/>
<gene>
    <name evidence="6" type="ORF">A2756_04105</name>
</gene>
<dbReference type="PANTHER" id="PTHR10434:SF59">
    <property type="entry name" value="1-ACYL-SN-GLYCEROL-3-PHOSPHATE ACYLTRANSFERASE"/>
    <property type="match status" value="1"/>
</dbReference>
<dbReference type="GO" id="GO:0003841">
    <property type="term" value="F:1-acylglycerol-3-phosphate O-acyltransferase activity"/>
    <property type="evidence" value="ECO:0007669"/>
    <property type="project" value="TreeGrafter"/>
</dbReference>
<organism evidence="6 7">
    <name type="scientific">Candidatus Ryanbacteria bacterium RIFCSPHIGHO2_01_FULL_48_27</name>
    <dbReference type="NCBI Taxonomy" id="1802115"/>
    <lineage>
        <taxon>Bacteria</taxon>
        <taxon>Candidatus Ryaniibacteriota</taxon>
    </lineage>
</organism>
<feature type="domain" description="Phospholipid/glycerol acyltransferase" evidence="5">
    <location>
        <begin position="39"/>
        <end position="165"/>
    </location>
</feature>
<reference evidence="6 7" key="1">
    <citation type="journal article" date="2016" name="Nat. Commun.">
        <title>Thousands of microbial genomes shed light on interconnected biogeochemical processes in an aquifer system.</title>
        <authorList>
            <person name="Anantharaman K."/>
            <person name="Brown C.T."/>
            <person name="Hug L.A."/>
            <person name="Sharon I."/>
            <person name="Castelle C.J."/>
            <person name="Probst A.J."/>
            <person name="Thomas B.C."/>
            <person name="Singh A."/>
            <person name="Wilkins M.J."/>
            <person name="Karaoz U."/>
            <person name="Brodie E.L."/>
            <person name="Williams K.H."/>
            <person name="Hubbard S.S."/>
            <person name="Banfield J.F."/>
        </authorList>
    </citation>
    <scope>NUCLEOTIDE SEQUENCE [LARGE SCALE GENOMIC DNA]</scope>
</reference>
<keyword evidence="2" id="KW-0443">Lipid metabolism</keyword>
<dbReference type="CDD" id="cd07989">
    <property type="entry name" value="LPLAT_AGPAT-like"/>
    <property type="match status" value="1"/>
</dbReference>
<dbReference type="EMBL" id="MHNL01000034">
    <property type="protein sequence ID" value="OGZ43472.1"/>
    <property type="molecule type" value="Genomic_DNA"/>
</dbReference>
<dbReference type="SMART" id="SM00563">
    <property type="entry name" value="PlsC"/>
    <property type="match status" value="1"/>
</dbReference>
<comment type="caution">
    <text evidence="6">The sequence shown here is derived from an EMBL/GenBank/DDBJ whole genome shotgun (WGS) entry which is preliminary data.</text>
</comment>
<keyword evidence="1" id="KW-0808">Transferase</keyword>
<accession>A0A1G2G0F5</accession>
<evidence type="ECO:0000313" key="6">
    <source>
        <dbReference type="EMBL" id="OGZ43472.1"/>
    </source>
</evidence>
<keyword evidence="4" id="KW-0012">Acyltransferase</keyword>
<evidence type="ECO:0000313" key="7">
    <source>
        <dbReference type="Proteomes" id="UP000177785"/>
    </source>
</evidence>
<evidence type="ECO:0000256" key="1">
    <source>
        <dbReference type="ARBA" id="ARBA00022679"/>
    </source>
</evidence>
<keyword evidence="2" id="KW-0444">Lipid biosynthesis</keyword>
<keyword evidence="2" id="KW-0594">Phospholipid biosynthesis</keyword>